<evidence type="ECO:0000256" key="9">
    <source>
        <dbReference type="ARBA" id="ARBA00023306"/>
    </source>
</evidence>
<dbReference type="Gene3D" id="3.30.70.3040">
    <property type="match status" value="1"/>
</dbReference>
<dbReference type="Pfam" id="PF18075">
    <property type="entry name" value="FtsX_ECD"/>
    <property type="match status" value="1"/>
</dbReference>
<keyword evidence="7 11" id="KW-1133">Transmembrane helix</keyword>
<keyword evidence="8 10" id="KW-0472">Membrane</keyword>
<evidence type="ECO:0000256" key="11">
    <source>
        <dbReference type="SAM" id="Phobius"/>
    </source>
</evidence>
<proteinExistence type="inferred from homology"/>
<organism evidence="14 15">
    <name type="scientific">Candidatus Portnoybacteria bacterium CG11_big_fil_rev_8_21_14_0_20_40_15</name>
    <dbReference type="NCBI Taxonomy" id="1974817"/>
    <lineage>
        <taxon>Bacteria</taxon>
        <taxon>Candidatus Portnoyibacteriota</taxon>
    </lineage>
</organism>
<evidence type="ECO:0000259" key="12">
    <source>
        <dbReference type="Pfam" id="PF02687"/>
    </source>
</evidence>
<dbReference type="PANTHER" id="PTHR47755:SF1">
    <property type="entry name" value="CELL DIVISION PROTEIN FTSX"/>
    <property type="match status" value="1"/>
</dbReference>
<feature type="domain" description="ABC3 transporter permease C-terminal" evidence="12">
    <location>
        <begin position="204"/>
        <end position="324"/>
    </location>
</feature>
<evidence type="ECO:0000256" key="5">
    <source>
        <dbReference type="ARBA" id="ARBA00022618"/>
    </source>
</evidence>
<feature type="domain" description="FtsX extracellular" evidence="13">
    <location>
        <begin position="81"/>
        <end position="169"/>
    </location>
</feature>
<gene>
    <name evidence="14" type="ORF">COV84_04470</name>
</gene>
<dbReference type="InterPro" id="IPR058204">
    <property type="entry name" value="FtsX_firmicutes-type"/>
</dbReference>
<evidence type="ECO:0000313" key="15">
    <source>
        <dbReference type="Proteomes" id="UP000229317"/>
    </source>
</evidence>
<evidence type="ECO:0000256" key="7">
    <source>
        <dbReference type="ARBA" id="ARBA00022989"/>
    </source>
</evidence>
<evidence type="ECO:0000256" key="10">
    <source>
        <dbReference type="PIRNR" id="PIRNR003097"/>
    </source>
</evidence>
<comment type="caution">
    <text evidence="14">The sequence shown here is derived from an EMBL/GenBank/DDBJ whole genome shotgun (WGS) entry which is preliminary data.</text>
</comment>
<dbReference type="InterPro" id="IPR004513">
    <property type="entry name" value="FtsX"/>
</dbReference>
<dbReference type="InterPro" id="IPR003838">
    <property type="entry name" value="ABC3_permease_C"/>
</dbReference>
<evidence type="ECO:0000256" key="2">
    <source>
        <dbReference type="ARBA" id="ARBA00007379"/>
    </source>
</evidence>
<keyword evidence="4 10" id="KW-1003">Cell membrane</keyword>
<comment type="subcellular location">
    <subcellularLocation>
        <location evidence="1">Cell membrane</location>
        <topology evidence="1">Multi-pass membrane protein</topology>
    </subcellularLocation>
</comment>
<feature type="transmembrane region" description="Helical" evidence="11">
    <location>
        <begin position="203"/>
        <end position="228"/>
    </location>
</feature>
<reference evidence="14 15" key="1">
    <citation type="submission" date="2017-09" db="EMBL/GenBank/DDBJ databases">
        <title>Depth-based differentiation of microbial function through sediment-hosted aquifers and enrichment of novel symbionts in the deep terrestrial subsurface.</title>
        <authorList>
            <person name="Probst A.J."/>
            <person name="Ladd B."/>
            <person name="Jarett J.K."/>
            <person name="Geller-Mcgrath D.E."/>
            <person name="Sieber C.M."/>
            <person name="Emerson J.B."/>
            <person name="Anantharaman K."/>
            <person name="Thomas B.C."/>
            <person name="Malmstrom R."/>
            <person name="Stieglmeier M."/>
            <person name="Klingl A."/>
            <person name="Woyke T."/>
            <person name="Ryan C.M."/>
            <person name="Banfield J.F."/>
        </authorList>
    </citation>
    <scope>NUCLEOTIDE SEQUENCE [LARGE SCALE GENOMIC DNA]</scope>
    <source>
        <strain evidence="14">CG11_big_fil_rev_8_21_14_0_20_40_15</strain>
    </source>
</reference>
<dbReference type="PANTHER" id="PTHR47755">
    <property type="entry name" value="CELL DIVISION PROTEIN FTSX"/>
    <property type="match status" value="1"/>
</dbReference>
<sequence length="325" mass="36704">MARPRPSRGEAGEIRNYELIKSMFKTNLIRVIKTGLQNFWRNSWLSAATISIIVLTLFVITSLLLLNVVTQSIVADLENKVDVSAYFNSESPETDILAIRQDLIKLPEVKSAEYVSKNEALKQFKERHKDNPTLIESLNELDDNPLQASLNIKAQSASQFEQIVNFLEQSKYESLINKVNYHQNKEVIDRVSSLASNIGRGGLIASFVLALMAIFVTFNTVRLTMYNWREEISVMRLVGASNWYIRGPFIVEGMIYGILAALVTLIILYPALYFVSPKITSFLPEVDLLYFFEVNIGQILILLVGVGVALGSLSSFIAIRRYLRV</sequence>
<evidence type="ECO:0000256" key="3">
    <source>
        <dbReference type="ARBA" id="ARBA00021907"/>
    </source>
</evidence>
<evidence type="ECO:0000259" key="13">
    <source>
        <dbReference type="Pfam" id="PF18075"/>
    </source>
</evidence>
<keyword evidence="6 11" id="KW-0812">Transmembrane</keyword>
<protein>
    <recommendedName>
        <fullName evidence="3 10">Cell division protein FtsX</fullName>
    </recommendedName>
</protein>
<accession>A0A2H0KRV8</accession>
<keyword evidence="5 10" id="KW-0132">Cell division</keyword>
<dbReference type="GO" id="GO:0005886">
    <property type="term" value="C:plasma membrane"/>
    <property type="evidence" value="ECO:0007669"/>
    <property type="project" value="UniProtKB-SubCell"/>
</dbReference>
<dbReference type="NCBIfam" id="NF038347">
    <property type="entry name" value="FtsX_Gpos"/>
    <property type="match status" value="1"/>
</dbReference>
<keyword evidence="9 10" id="KW-0131">Cell cycle</keyword>
<dbReference type="EMBL" id="PCVO01000067">
    <property type="protein sequence ID" value="PIQ74837.1"/>
    <property type="molecule type" value="Genomic_DNA"/>
</dbReference>
<feature type="transmembrane region" description="Helical" evidence="11">
    <location>
        <begin position="44"/>
        <end position="66"/>
    </location>
</feature>
<evidence type="ECO:0000256" key="1">
    <source>
        <dbReference type="ARBA" id="ARBA00004651"/>
    </source>
</evidence>
<evidence type="ECO:0000313" key="14">
    <source>
        <dbReference type="EMBL" id="PIQ74837.1"/>
    </source>
</evidence>
<feature type="transmembrane region" description="Helical" evidence="11">
    <location>
        <begin position="249"/>
        <end position="276"/>
    </location>
</feature>
<evidence type="ECO:0000256" key="8">
    <source>
        <dbReference type="ARBA" id="ARBA00023136"/>
    </source>
</evidence>
<evidence type="ECO:0000256" key="6">
    <source>
        <dbReference type="ARBA" id="ARBA00022692"/>
    </source>
</evidence>
<dbReference type="PIRSF" id="PIRSF003097">
    <property type="entry name" value="FtsX"/>
    <property type="match status" value="1"/>
</dbReference>
<feature type="transmembrane region" description="Helical" evidence="11">
    <location>
        <begin position="296"/>
        <end position="319"/>
    </location>
</feature>
<dbReference type="Pfam" id="PF02687">
    <property type="entry name" value="FtsX"/>
    <property type="match status" value="1"/>
</dbReference>
<evidence type="ECO:0000256" key="4">
    <source>
        <dbReference type="ARBA" id="ARBA00022475"/>
    </source>
</evidence>
<name>A0A2H0KRV8_9BACT</name>
<dbReference type="AlphaFoldDB" id="A0A2H0KRV8"/>
<dbReference type="InterPro" id="IPR040690">
    <property type="entry name" value="FtsX_ECD"/>
</dbReference>
<dbReference type="GO" id="GO:0051301">
    <property type="term" value="P:cell division"/>
    <property type="evidence" value="ECO:0007669"/>
    <property type="project" value="UniProtKB-KW"/>
</dbReference>
<comment type="similarity">
    <text evidence="2 10">Belongs to the ABC-4 integral membrane protein family. FtsX subfamily.</text>
</comment>
<dbReference type="Proteomes" id="UP000229317">
    <property type="component" value="Unassembled WGS sequence"/>
</dbReference>